<feature type="compositionally biased region" description="Low complexity" evidence="1">
    <location>
        <begin position="124"/>
        <end position="136"/>
    </location>
</feature>
<protein>
    <submittedName>
        <fullName evidence="2">Uncharacterized protein</fullName>
    </submittedName>
</protein>
<comment type="caution">
    <text evidence="2">The sequence shown here is derived from an EMBL/GenBank/DDBJ whole genome shotgun (WGS) entry which is preliminary data.</text>
</comment>
<evidence type="ECO:0000313" key="2">
    <source>
        <dbReference type="EMBL" id="KAK3250768.1"/>
    </source>
</evidence>
<gene>
    <name evidence="2" type="ORF">CYMTET_39869</name>
</gene>
<feature type="region of interest" description="Disordered" evidence="1">
    <location>
        <begin position="1"/>
        <end position="53"/>
    </location>
</feature>
<keyword evidence="3" id="KW-1185">Reference proteome</keyword>
<evidence type="ECO:0000313" key="3">
    <source>
        <dbReference type="Proteomes" id="UP001190700"/>
    </source>
</evidence>
<dbReference type="AlphaFoldDB" id="A0AAE0C9A1"/>
<name>A0AAE0C9A1_9CHLO</name>
<dbReference type="EMBL" id="LGRX02026501">
    <property type="protein sequence ID" value="KAK3250768.1"/>
    <property type="molecule type" value="Genomic_DNA"/>
</dbReference>
<accession>A0AAE0C9A1</accession>
<feature type="compositionally biased region" description="Polar residues" evidence="1">
    <location>
        <begin position="30"/>
        <end position="40"/>
    </location>
</feature>
<evidence type="ECO:0000256" key="1">
    <source>
        <dbReference type="SAM" id="MobiDB-lite"/>
    </source>
</evidence>
<feature type="region of interest" description="Disordered" evidence="1">
    <location>
        <begin position="124"/>
        <end position="154"/>
    </location>
</feature>
<reference evidence="2 3" key="1">
    <citation type="journal article" date="2015" name="Genome Biol. Evol.">
        <title>Comparative Genomics of a Bacterivorous Green Alga Reveals Evolutionary Causalities and Consequences of Phago-Mixotrophic Mode of Nutrition.</title>
        <authorList>
            <person name="Burns J.A."/>
            <person name="Paasch A."/>
            <person name="Narechania A."/>
            <person name="Kim E."/>
        </authorList>
    </citation>
    <scope>NUCLEOTIDE SEQUENCE [LARGE SCALE GENOMIC DNA]</scope>
    <source>
        <strain evidence="2 3">PLY_AMNH</strain>
    </source>
</reference>
<sequence length="154" mass="16538">MALSPEGNIANPSLDYAEPADTNPEATLDLTVSPSSSQPANYGDTPDFEDDSQRSLNFTQQLMERQLAAARSEGTRSVLTAVTEGVEPTPLNPIQEETHLELLLTIQKQQRLRLRPILEGDEAVAAPAKANDAPTAQLEEESTPFAGTVTPLAL</sequence>
<proteinExistence type="predicted"/>
<organism evidence="2 3">
    <name type="scientific">Cymbomonas tetramitiformis</name>
    <dbReference type="NCBI Taxonomy" id="36881"/>
    <lineage>
        <taxon>Eukaryota</taxon>
        <taxon>Viridiplantae</taxon>
        <taxon>Chlorophyta</taxon>
        <taxon>Pyramimonadophyceae</taxon>
        <taxon>Pyramimonadales</taxon>
        <taxon>Pyramimonadaceae</taxon>
        <taxon>Cymbomonas</taxon>
    </lineage>
</organism>
<dbReference type="Proteomes" id="UP001190700">
    <property type="component" value="Unassembled WGS sequence"/>
</dbReference>